<feature type="transmembrane region" description="Helical" evidence="9">
    <location>
        <begin position="348"/>
        <end position="365"/>
    </location>
</feature>
<keyword evidence="7" id="KW-0046">Antibiotic resistance</keyword>
<dbReference type="Gene3D" id="1.20.1250.20">
    <property type="entry name" value="MFS general substrate transporter like domains"/>
    <property type="match status" value="1"/>
</dbReference>
<evidence type="ECO:0000259" key="10">
    <source>
        <dbReference type="PROSITE" id="PS50850"/>
    </source>
</evidence>
<evidence type="ECO:0000256" key="3">
    <source>
        <dbReference type="ARBA" id="ARBA00022475"/>
    </source>
</evidence>
<dbReference type="NCBIfam" id="TIGR00711">
    <property type="entry name" value="efflux_EmrB"/>
    <property type="match status" value="1"/>
</dbReference>
<feature type="compositionally biased region" description="Low complexity" evidence="8">
    <location>
        <begin position="516"/>
        <end position="540"/>
    </location>
</feature>
<evidence type="ECO:0000313" key="12">
    <source>
        <dbReference type="Proteomes" id="UP001519291"/>
    </source>
</evidence>
<feature type="transmembrane region" description="Helical" evidence="9">
    <location>
        <begin position="95"/>
        <end position="114"/>
    </location>
</feature>
<dbReference type="InterPro" id="IPR020846">
    <property type="entry name" value="MFS_dom"/>
</dbReference>
<dbReference type="InterPro" id="IPR011701">
    <property type="entry name" value="MFS"/>
</dbReference>
<feature type="transmembrane region" description="Helical" evidence="9">
    <location>
        <begin position="318"/>
        <end position="336"/>
    </location>
</feature>
<dbReference type="CDD" id="cd17321">
    <property type="entry name" value="MFS_MMR_MDR_like"/>
    <property type="match status" value="1"/>
</dbReference>
<evidence type="ECO:0000256" key="7">
    <source>
        <dbReference type="ARBA" id="ARBA00023251"/>
    </source>
</evidence>
<feature type="region of interest" description="Disordered" evidence="8">
    <location>
        <begin position="1"/>
        <end position="22"/>
    </location>
</feature>
<keyword evidence="12" id="KW-1185">Reference proteome</keyword>
<protein>
    <submittedName>
        <fullName evidence="11">EmrB/QacA subfamily drug resistance transporter</fullName>
    </submittedName>
</protein>
<dbReference type="EMBL" id="JAGIOH010000001">
    <property type="protein sequence ID" value="MBP2406833.1"/>
    <property type="molecule type" value="Genomic_DNA"/>
</dbReference>
<name>A0ABS4YDG2_9ACTN</name>
<dbReference type="Pfam" id="PF07690">
    <property type="entry name" value="MFS_1"/>
    <property type="match status" value="1"/>
</dbReference>
<reference evidence="11 12" key="1">
    <citation type="submission" date="2021-03" db="EMBL/GenBank/DDBJ databases">
        <title>Sequencing the genomes of 1000 actinobacteria strains.</title>
        <authorList>
            <person name="Klenk H.-P."/>
        </authorList>
    </citation>
    <scope>NUCLEOTIDE SEQUENCE [LARGE SCALE GENOMIC DNA]</scope>
    <source>
        <strain evidence="11 12">DSM 41480</strain>
    </source>
</reference>
<feature type="transmembrane region" description="Helical" evidence="9">
    <location>
        <begin position="216"/>
        <end position="238"/>
    </location>
</feature>
<keyword evidence="5 9" id="KW-1133">Transmembrane helix</keyword>
<keyword evidence="6 9" id="KW-0472">Membrane</keyword>
<evidence type="ECO:0000256" key="9">
    <source>
        <dbReference type="SAM" id="Phobius"/>
    </source>
</evidence>
<feature type="transmembrane region" description="Helical" evidence="9">
    <location>
        <begin position="120"/>
        <end position="142"/>
    </location>
</feature>
<comment type="subcellular location">
    <subcellularLocation>
        <location evidence="1">Cell membrane</location>
        <topology evidence="1">Multi-pass membrane protein</topology>
    </subcellularLocation>
</comment>
<keyword evidence="3" id="KW-1003">Cell membrane</keyword>
<evidence type="ECO:0000256" key="1">
    <source>
        <dbReference type="ARBA" id="ARBA00004651"/>
    </source>
</evidence>
<proteinExistence type="predicted"/>
<comment type="caution">
    <text evidence="11">The sequence shown here is derived from an EMBL/GenBank/DDBJ whole genome shotgun (WGS) entry which is preliminary data.</text>
</comment>
<evidence type="ECO:0000256" key="6">
    <source>
        <dbReference type="ARBA" id="ARBA00023136"/>
    </source>
</evidence>
<feature type="transmembrane region" description="Helical" evidence="9">
    <location>
        <begin position="154"/>
        <end position="172"/>
    </location>
</feature>
<feature type="transmembrane region" description="Helical" evidence="9">
    <location>
        <begin position="377"/>
        <end position="399"/>
    </location>
</feature>
<evidence type="ECO:0000256" key="8">
    <source>
        <dbReference type="SAM" id="MobiDB-lite"/>
    </source>
</evidence>
<evidence type="ECO:0000313" key="11">
    <source>
        <dbReference type="EMBL" id="MBP2406833.1"/>
    </source>
</evidence>
<feature type="domain" description="Major facilitator superfamily (MFS) profile" evidence="10">
    <location>
        <begin position="29"/>
        <end position="505"/>
    </location>
</feature>
<evidence type="ECO:0000256" key="4">
    <source>
        <dbReference type="ARBA" id="ARBA00022692"/>
    </source>
</evidence>
<keyword evidence="4 9" id="KW-0812">Transmembrane</keyword>
<gene>
    <name evidence="11" type="ORF">JO379_006302</name>
</gene>
<dbReference type="InterPro" id="IPR036259">
    <property type="entry name" value="MFS_trans_sf"/>
</dbReference>
<dbReference type="PRINTS" id="PR01036">
    <property type="entry name" value="TCRTETB"/>
</dbReference>
<evidence type="ECO:0000256" key="2">
    <source>
        <dbReference type="ARBA" id="ARBA00022448"/>
    </source>
</evidence>
<dbReference type="RefSeq" id="WP_245381604.1">
    <property type="nucleotide sequence ID" value="NZ_JAGIOH010000001.1"/>
</dbReference>
<feature type="transmembrane region" description="Helical" evidence="9">
    <location>
        <begin position="244"/>
        <end position="263"/>
    </location>
</feature>
<dbReference type="PROSITE" id="PS50850">
    <property type="entry name" value="MFS"/>
    <property type="match status" value="1"/>
</dbReference>
<feature type="transmembrane region" description="Helical" evidence="9">
    <location>
        <begin position="184"/>
        <end position="204"/>
    </location>
</feature>
<feature type="region of interest" description="Disordered" evidence="8">
    <location>
        <begin position="514"/>
        <end position="554"/>
    </location>
</feature>
<feature type="transmembrane region" description="Helical" evidence="9">
    <location>
        <begin position="284"/>
        <end position="306"/>
    </location>
</feature>
<dbReference type="PANTHER" id="PTHR42718">
    <property type="entry name" value="MAJOR FACILITATOR SUPERFAMILY MULTIDRUG TRANSPORTER MFSC"/>
    <property type="match status" value="1"/>
</dbReference>
<dbReference type="SUPFAM" id="SSF103473">
    <property type="entry name" value="MFS general substrate transporter"/>
    <property type="match status" value="1"/>
</dbReference>
<dbReference type="Gene3D" id="1.20.1720.10">
    <property type="entry name" value="Multidrug resistance protein D"/>
    <property type="match status" value="1"/>
</dbReference>
<sequence>MTTSQPRATNAPVRSRAGTSKQGGGNGIALLVIASCQLMVVLDITIVNIALPHIQSSLNFSTTSLSWVINAYTLTFGGLLLLGGRAGDILGRRRVFIFGVLLFVLASLLGGLAQNSGQLLAARALQGVGGAIASPTSLALITTTFTEGPARNRAFGVFAAVSAGGGAIGLLAGGLLVEWLDWRWIFYVNVPIGLAIALATPRHIKESERHPGRFDLVGALTSTLGMALLVYGFIRAAQDGWRDAITLASFGAAVVLLVVFIQIERRSKQPITPLKMFADRNRAGTYGIMLSLAAAIFGMFFFLTLFVQNVLGFSPLQAGLAFLPVSAVIAVGAGTASQLLPKYGPKPFMVLGAILAAAGLSWLTLTDIHSTYLGSVLGPMLVFGLGMGMEFVSLTLMAVSGVATHETGAASGLLNATQQVGGSLGLSILVTVFGTASRDEAKEQLPRFLARATPAERARFEETGQLPPPWGSQVLTSGVSAAFIVAAAFTVAAAVIALLAIQVRPSDLENLQGNSGPAAMAAPAPAQPAAPTASGAATRPGTREPGRRPASPLSGPRRYLVAGAVVTVALVLLAVLYAERKKTQARHAGSS</sequence>
<dbReference type="PANTHER" id="PTHR42718:SF46">
    <property type="entry name" value="BLR6921 PROTEIN"/>
    <property type="match status" value="1"/>
</dbReference>
<dbReference type="GeneID" id="91573142"/>
<organism evidence="11 12">
    <name type="scientific">Streptomyces syringium</name>
    <dbReference type="NCBI Taxonomy" id="76729"/>
    <lineage>
        <taxon>Bacteria</taxon>
        <taxon>Bacillati</taxon>
        <taxon>Actinomycetota</taxon>
        <taxon>Actinomycetes</taxon>
        <taxon>Kitasatosporales</taxon>
        <taxon>Streptomycetaceae</taxon>
        <taxon>Streptomyces</taxon>
    </lineage>
</organism>
<dbReference type="InterPro" id="IPR004638">
    <property type="entry name" value="EmrB-like"/>
</dbReference>
<accession>A0ABS4YDG2</accession>
<keyword evidence="2" id="KW-0813">Transport</keyword>
<evidence type="ECO:0000256" key="5">
    <source>
        <dbReference type="ARBA" id="ARBA00022989"/>
    </source>
</evidence>
<feature type="transmembrane region" description="Helical" evidence="9">
    <location>
        <begin position="479"/>
        <end position="501"/>
    </location>
</feature>
<feature type="transmembrane region" description="Helical" evidence="9">
    <location>
        <begin position="28"/>
        <end position="51"/>
    </location>
</feature>
<dbReference type="Proteomes" id="UP001519291">
    <property type="component" value="Unassembled WGS sequence"/>
</dbReference>
<feature type="transmembrane region" description="Helical" evidence="9">
    <location>
        <begin position="63"/>
        <end position="83"/>
    </location>
</feature>
<feature type="transmembrane region" description="Helical" evidence="9">
    <location>
        <begin position="559"/>
        <end position="578"/>
    </location>
</feature>